<protein>
    <recommendedName>
        <fullName evidence="12">L domain-like protein</fullName>
    </recommendedName>
</protein>
<evidence type="ECO:0000256" key="8">
    <source>
        <dbReference type="SAM" id="Phobius"/>
    </source>
</evidence>
<evidence type="ECO:0000256" key="9">
    <source>
        <dbReference type="SAM" id="SignalP"/>
    </source>
</evidence>
<dbReference type="InterPro" id="IPR001611">
    <property type="entry name" value="Leu-rich_rpt"/>
</dbReference>
<dbReference type="InterPro" id="IPR032675">
    <property type="entry name" value="LRR_dom_sf"/>
</dbReference>
<dbReference type="PANTHER" id="PTHR48063">
    <property type="entry name" value="LRR RECEPTOR-LIKE KINASE"/>
    <property type="match status" value="1"/>
</dbReference>
<dbReference type="Pfam" id="PF13855">
    <property type="entry name" value="LRR_8"/>
    <property type="match status" value="1"/>
</dbReference>
<keyword evidence="4 8" id="KW-1133">Transmembrane helix</keyword>
<dbReference type="OrthoDB" id="2151624at2759"/>
<evidence type="ECO:0000256" key="4">
    <source>
        <dbReference type="ARBA" id="ARBA00022989"/>
    </source>
</evidence>
<dbReference type="AlphaFoldDB" id="A0A1Y2FFU5"/>
<sequence length="921" mass="102419">MNFGNHLHIKLILINLLIVLAIADDCSVIQDILTQNNLEITWSPSNSTGCCSYEGISCVNNRIIQVNFSSKGYTGSIESLMSLTSLQYININNCRFSGKIPSSVQEISNLQFLYAQGNKISGTIPDELAISTLQFIDLSGNKLEGSIPSSFGQVINLQHINLSNNDLNGSIPRSFHSLKNIQVFRVSGNPQLSGEIPVLSNTLKDCDFGSTQLCISDSRTHCTKNIKSCDSINTDDENKTSDIQPTTVTTQQSSESNSSNSNNNGNSSLGPEDLSSHPNSKKRNIGKWIALGFIILLVVCIIILLFICCKRHNKNTVIIEKPVPSHSSDEIFKSDTEGIDISDPNASIQIHSLNKSQPQTQQQIIVPIDSELYDSQTSSFDNSSHESGKSLPSNTVFINQNDKHTFNSLNRSQVHLANVGMIGTPVDSMEQDLGDIIISNNGTSSKRLSNISGYPKSQNSTNLVRLNRYSIVNQNSQSTGSNKKRLTNVPSQTGIANDSPVFVSSSANSSPLLDSKRSKHSSIPYPVSPYGMKSSTINAYPRKSNDTKRKSSGDDSVINNHSTIHVMNSKKSIPYPIEKSQTTTAVTKSNNCSETNSYNSVHNSISILTKNNKNNKNRNSLPATSTHKPSLLTKFSSQNSMNASPLATNSVDNSYEIPLPSDPNEVIYSNGTKRTSINPSTISSSNITVNSLQDINNKISNESFKNRFNNLASLNNTNSKQINSTQEHLYNVSSTSSEDSHRKDLYNLNNASDSNLSFYNQSNISLKNTPDNLVNDPNIVYNSPLENNEFLTEEIYIDDGDYKHEKLDSISSNEDNKEYHKMVLENDINQGNELHDDQDNHNRNESFEEQQPPNYEELFSEMYSPYVDTTNDEAIRMQLEMRRIEERQIRMEYLQKQIDNPEISNAQRQKYINALDRLMLE</sequence>
<keyword evidence="11" id="KW-1185">Reference proteome</keyword>
<feature type="region of interest" description="Disordered" evidence="7">
    <location>
        <begin position="233"/>
        <end position="278"/>
    </location>
</feature>
<feature type="signal peptide" evidence="9">
    <location>
        <begin position="1"/>
        <end position="23"/>
    </location>
</feature>
<reference evidence="10 11" key="1">
    <citation type="submission" date="2016-08" db="EMBL/GenBank/DDBJ databases">
        <title>A Parts List for Fungal Cellulosomes Revealed by Comparative Genomics.</title>
        <authorList>
            <consortium name="DOE Joint Genome Institute"/>
            <person name="Haitjema C.H."/>
            <person name="Gilmore S.P."/>
            <person name="Henske J.K."/>
            <person name="Solomon K.V."/>
            <person name="De Groot R."/>
            <person name="Kuo A."/>
            <person name="Mondo S.J."/>
            <person name="Salamov A.A."/>
            <person name="Labutti K."/>
            <person name="Zhao Z."/>
            <person name="Chiniquy J."/>
            <person name="Barry K."/>
            <person name="Brewer H.M."/>
            <person name="Purvine S.O."/>
            <person name="Wright A.T."/>
            <person name="Boxma B."/>
            <person name="Van Alen T."/>
            <person name="Hackstein J.H."/>
            <person name="Baker S.E."/>
            <person name="Grigoriev I.V."/>
            <person name="O'Malley M.A."/>
        </authorList>
    </citation>
    <scope>NUCLEOTIDE SEQUENCE [LARGE SCALE GENOMIC DNA]</scope>
    <source>
        <strain evidence="10 11">G1</strain>
    </source>
</reference>
<comment type="subcellular location">
    <subcellularLocation>
        <location evidence="1">Membrane</location>
    </subcellularLocation>
</comment>
<feature type="compositionally biased region" description="Basic and acidic residues" evidence="7">
    <location>
        <begin position="833"/>
        <end position="846"/>
    </location>
</feature>
<evidence type="ECO:0000256" key="6">
    <source>
        <dbReference type="ARBA" id="ARBA00023180"/>
    </source>
</evidence>
<evidence type="ECO:0000256" key="1">
    <source>
        <dbReference type="ARBA" id="ARBA00004370"/>
    </source>
</evidence>
<evidence type="ECO:0000256" key="3">
    <source>
        <dbReference type="ARBA" id="ARBA00022729"/>
    </source>
</evidence>
<evidence type="ECO:0000256" key="7">
    <source>
        <dbReference type="SAM" id="MobiDB-lite"/>
    </source>
</evidence>
<feature type="region of interest" description="Disordered" evidence="7">
    <location>
        <begin position="441"/>
        <end position="460"/>
    </location>
</feature>
<feature type="region of interest" description="Disordered" evidence="7">
    <location>
        <begin position="611"/>
        <end position="630"/>
    </location>
</feature>
<name>A0A1Y2FFU5_9FUNG</name>
<dbReference type="Pfam" id="PF00560">
    <property type="entry name" value="LRR_1"/>
    <property type="match status" value="2"/>
</dbReference>
<feature type="compositionally biased region" description="Polar residues" evidence="7">
    <location>
        <begin position="241"/>
        <end position="252"/>
    </location>
</feature>
<feature type="compositionally biased region" description="Low complexity" evidence="7">
    <location>
        <begin position="253"/>
        <end position="268"/>
    </location>
</feature>
<comment type="caution">
    <text evidence="10">The sequence shown here is derived from an EMBL/GenBank/DDBJ whole genome shotgun (WGS) entry which is preliminary data.</text>
</comment>
<evidence type="ECO:0000313" key="10">
    <source>
        <dbReference type="EMBL" id="ORY82791.1"/>
    </source>
</evidence>
<feature type="region of interest" description="Disordered" evidence="7">
    <location>
        <begin position="473"/>
        <end position="559"/>
    </location>
</feature>
<feature type="compositionally biased region" description="Polar residues" evidence="7">
    <location>
        <begin position="620"/>
        <end position="630"/>
    </location>
</feature>
<organism evidence="10 11">
    <name type="scientific">Neocallimastix californiae</name>
    <dbReference type="NCBI Taxonomy" id="1754190"/>
    <lineage>
        <taxon>Eukaryota</taxon>
        <taxon>Fungi</taxon>
        <taxon>Fungi incertae sedis</taxon>
        <taxon>Chytridiomycota</taxon>
        <taxon>Chytridiomycota incertae sedis</taxon>
        <taxon>Neocallimastigomycetes</taxon>
        <taxon>Neocallimastigales</taxon>
        <taxon>Neocallimastigaceae</taxon>
        <taxon>Neocallimastix</taxon>
    </lineage>
</organism>
<evidence type="ECO:0000256" key="5">
    <source>
        <dbReference type="ARBA" id="ARBA00023136"/>
    </source>
</evidence>
<keyword evidence="2 8" id="KW-0812">Transmembrane</keyword>
<feature type="chain" id="PRO_5012802030" description="L domain-like protein" evidence="9">
    <location>
        <begin position="24"/>
        <end position="921"/>
    </location>
</feature>
<proteinExistence type="predicted"/>
<evidence type="ECO:0000256" key="2">
    <source>
        <dbReference type="ARBA" id="ARBA00022692"/>
    </source>
</evidence>
<keyword evidence="6" id="KW-0325">Glycoprotein</keyword>
<dbReference type="Proteomes" id="UP000193920">
    <property type="component" value="Unassembled WGS sequence"/>
</dbReference>
<dbReference type="EMBL" id="MCOG01000008">
    <property type="protein sequence ID" value="ORY82791.1"/>
    <property type="molecule type" value="Genomic_DNA"/>
</dbReference>
<feature type="compositionally biased region" description="Low complexity" evidence="7">
    <location>
        <begin position="498"/>
        <end position="513"/>
    </location>
</feature>
<evidence type="ECO:0008006" key="12">
    <source>
        <dbReference type="Google" id="ProtNLM"/>
    </source>
</evidence>
<feature type="compositionally biased region" description="Basic and acidic residues" evidence="7">
    <location>
        <begin position="543"/>
        <end position="553"/>
    </location>
</feature>
<dbReference type="Gene3D" id="3.80.10.10">
    <property type="entry name" value="Ribonuclease Inhibitor"/>
    <property type="match status" value="2"/>
</dbReference>
<dbReference type="GO" id="GO:0016020">
    <property type="term" value="C:membrane"/>
    <property type="evidence" value="ECO:0007669"/>
    <property type="project" value="UniProtKB-SubCell"/>
</dbReference>
<keyword evidence="5 8" id="KW-0472">Membrane</keyword>
<feature type="region of interest" description="Disordered" evidence="7">
    <location>
        <begin position="831"/>
        <end position="853"/>
    </location>
</feature>
<feature type="transmembrane region" description="Helical" evidence="8">
    <location>
        <begin position="288"/>
        <end position="309"/>
    </location>
</feature>
<accession>A0A1Y2FFU5</accession>
<dbReference type="SUPFAM" id="SSF52058">
    <property type="entry name" value="L domain-like"/>
    <property type="match status" value="1"/>
</dbReference>
<dbReference type="InterPro" id="IPR046956">
    <property type="entry name" value="RLP23-like"/>
</dbReference>
<gene>
    <name evidence="10" type="ORF">LY90DRAFT_663957</name>
</gene>
<keyword evidence="3 9" id="KW-0732">Signal</keyword>
<evidence type="ECO:0000313" key="11">
    <source>
        <dbReference type="Proteomes" id="UP000193920"/>
    </source>
</evidence>
<dbReference type="PANTHER" id="PTHR48063:SF112">
    <property type="entry name" value="RECEPTOR LIKE PROTEIN 30-LIKE"/>
    <property type="match status" value="1"/>
</dbReference>